<evidence type="ECO:0000313" key="2">
    <source>
        <dbReference type="EMBL" id="HIZ48563.1"/>
    </source>
</evidence>
<dbReference type="Pfam" id="PF14264">
    <property type="entry name" value="Glucos_trans_II"/>
    <property type="match status" value="1"/>
</dbReference>
<keyword evidence="1" id="KW-0812">Transmembrane</keyword>
<keyword evidence="1" id="KW-1133">Transmembrane helix</keyword>
<feature type="transmembrane region" description="Helical" evidence="1">
    <location>
        <begin position="277"/>
        <end position="295"/>
    </location>
</feature>
<comment type="caution">
    <text evidence="2">The sequence shown here is derived from an EMBL/GenBank/DDBJ whole genome shotgun (WGS) entry which is preliminary data.</text>
</comment>
<keyword evidence="1" id="KW-0472">Membrane</keyword>
<feature type="transmembrane region" description="Helical" evidence="1">
    <location>
        <begin position="253"/>
        <end position="271"/>
    </location>
</feature>
<organism evidence="2 3">
    <name type="scientific">Candidatus Gemmiger excrementavium</name>
    <dbReference type="NCBI Taxonomy" id="2838608"/>
    <lineage>
        <taxon>Bacteria</taxon>
        <taxon>Bacillati</taxon>
        <taxon>Bacillota</taxon>
        <taxon>Clostridia</taxon>
        <taxon>Eubacteriales</taxon>
        <taxon>Gemmiger</taxon>
    </lineage>
</organism>
<feature type="transmembrane region" description="Helical" evidence="1">
    <location>
        <begin position="307"/>
        <end position="324"/>
    </location>
</feature>
<gene>
    <name evidence="2" type="ORF">H9810_07600</name>
</gene>
<dbReference type="EMBL" id="DXBO01000114">
    <property type="protein sequence ID" value="HIZ48563.1"/>
    <property type="molecule type" value="Genomic_DNA"/>
</dbReference>
<proteinExistence type="predicted"/>
<accession>A0A9D2JGC9</accession>
<dbReference type="AlphaFoldDB" id="A0A9D2JGC9"/>
<sequence length="490" mass="54600">MIYANHLQNFDSLHIGSLYIADFWEFSPRWETQQGRWGLRFVDMLRGGINHAPLSAFLLLLLYTLAALLVLRLLQVRARPLRWLIPLTVVLAPYTAEVETYHYCSAAYALSFFLAVLAVVPVVFCKVRWRFLPGALCLLLALSLYQASLNVAAGLSLMILILQLLRSPQEPRTTLCLAGQLLAMGAAGTAGYYLWLKFFLRYYDTSLAGINGINLVGLDLIRHLPEGLGNAYQDFGCYFFGHNIAQNYYGQRLAYLLLFVLTLVVVLRWLVTACHPRGGALVLTLLALLPAATNLTDVINPNTRIELRMAGALVLLVPFCLALLDRAPRKAGRLPWSLAAASLCGLILLRGYVVQINNDAMVMLAQKNKIVNLANRICLQLEQNADYQAGAQVCILGEPQKGVYDTVSPLTEKASDLAQFGLLSFDPTFNSRGWHSLYWEELGIQMNWCSDEQTRALCATDTFQEMPVYPQEGSIQIIDDVVVVKVAPIR</sequence>
<evidence type="ECO:0000313" key="3">
    <source>
        <dbReference type="Proteomes" id="UP000824031"/>
    </source>
</evidence>
<feature type="transmembrane region" description="Helical" evidence="1">
    <location>
        <begin position="108"/>
        <end position="125"/>
    </location>
</feature>
<feature type="transmembrane region" description="Helical" evidence="1">
    <location>
        <begin position="336"/>
        <end position="353"/>
    </location>
</feature>
<feature type="transmembrane region" description="Helical" evidence="1">
    <location>
        <begin position="137"/>
        <end position="165"/>
    </location>
</feature>
<feature type="transmembrane region" description="Helical" evidence="1">
    <location>
        <begin position="177"/>
        <end position="196"/>
    </location>
</feature>
<protein>
    <submittedName>
        <fullName evidence="2">Glucosyltransferase domain-containing protein</fullName>
    </submittedName>
</protein>
<reference evidence="2" key="1">
    <citation type="journal article" date="2021" name="PeerJ">
        <title>Extensive microbial diversity within the chicken gut microbiome revealed by metagenomics and culture.</title>
        <authorList>
            <person name="Gilroy R."/>
            <person name="Ravi A."/>
            <person name="Getino M."/>
            <person name="Pursley I."/>
            <person name="Horton D.L."/>
            <person name="Alikhan N.F."/>
            <person name="Baker D."/>
            <person name="Gharbi K."/>
            <person name="Hall N."/>
            <person name="Watson M."/>
            <person name="Adriaenssens E.M."/>
            <person name="Foster-Nyarko E."/>
            <person name="Jarju S."/>
            <person name="Secka A."/>
            <person name="Antonio M."/>
            <person name="Oren A."/>
            <person name="Chaudhuri R.R."/>
            <person name="La Ragione R."/>
            <person name="Hildebrand F."/>
            <person name="Pallen M.J."/>
        </authorList>
    </citation>
    <scope>NUCLEOTIDE SEQUENCE</scope>
    <source>
        <strain evidence="2">3436</strain>
    </source>
</reference>
<dbReference type="InterPro" id="IPR025686">
    <property type="entry name" value="Glucos_trans_II"/>
</dbReference>
<feature type="transmembrane region" description="Helical" evidence="1">
    <location>
        <begin position="54"/>
        <end position="74"/>
    </location>
</feature>
<dbReference type="Proteomes" id="UP000824031">
    <property type="component" value="Unassembled WGS sequence"/>
</dbReference>
<name>A0A9D2JGC9_9FIRM</name>
<reference evidence="2" key="2">
    <citation type="submission" date="2021-04" db="EMBL/GenBank/DDBJ databases">
        <authorList>
            <person name="Gilroy R."/>
        </authorList>
    </citation>
    <scope>NUCLEOTIDE SEQUENCE</scope>
    <source>
        <strain evidence="2">3436</strain>
    </source>
</reference>
<evidence type="ECO:0000256" key="1">
    <source>
        <dbReference type="SAM" id="Phobius"/>
    </source>
</evidence>